<evidence type="ECO:0000313" key="7">
    <source>
        <dbReference type="EMBL" id="MFC4311247.1"/>
    </source>
</evidence>
<name>A0ABV8SW88_9GAMM</name>
<dbReference type="PIRSF" id="PIRSF000350">
    <property type="entry name" value="Mercury_reductase_MerA"/>
    <property type="match status" value="1"/>
</dbReference>
<dbReference type="InterPro" id="IPR004099">
    <property type="entry name" value="Pyr_nucl-diS_OxRdtase_dimer"/>
</dbReference>
<dbReference type="RefSeq" id="WP_380599413.1">
    <property type="nucleotide sequence ID" value="NZ_JBHSDU010000003.1"/>
</dbReference>
<keyword evidence="8" id="KW-1185">Reference proteome</keyword>
<evidence type="ECO:0000256" key="4">
    <source>
        <dbReference type="ARBA" id="ARBA00022827"/>
    </source>
</evidence>
<feature type="domain" description="FAD/NAD(P)-binding" evidence="6">
    <location>
        <begin position="5"/>
        <end position="324"/>
    </location>
</feature>
<proteinExistence type="inferred from homology"/>
<dbReference type="PRINTS" id="PR00368">
    <property type="entry name" value="FADPNR"/>
</dbReference>
<dbReference type="InterPro" id="IPR001100">
    <property type="entry name" value="Pyr_nuc-diS_OxRdtase"/>
</dbReference>
<feature type="domain" description="Pyridine nucleotide-disulphide oxidoreductase dimerisation" evidence="5">
    <location>
        <begin position="345"/>
        <end position="451"/>
    </location>
</feature>
<keyword evidence="7" id="KW-0560">Oxidoreductase</keyword>
<dbReference type="Gene3D" id="3.50.50.60">
    <property type="entry name" value="FAD/NAD(P)-binding domain"/>
    <property type="match status" value="2"/>
</dbReference>
<dbReference type="Pfam" id="PF02852">
    <property type="entry name" value="Pyr_redox_dim"/>
    <property type="match status" value="1"/>
</dbReference>
<dbReference type="PRINTS" id="PR00411">
    <property type="entry name" value="PNDRDTASEI"/>
</dbReference>
<dbReference type="SUPFAM" id="SSF55424">
    <property type="entry name" value="FAD/NAD-linked reductases, dimerisation (C-terminal) domain"/>
    <property type="match status" value="1"/>
</dbReference>
<accession>A0ABV8SW88</accession>
<evidence type="ECO:0000256" key="1">
    <source>
        <dbReference type="ARBA" id="ARBA00001974"/>
    </source>
</evidence>
<comment type="caution">
    <text evidence="7">The sequence shown here is derived from an EMBL/GenBank/DDBJ whole genome shotgun (WGS) entry which is preliminary data.</text>
</comment>
<evidence type="ECO:0000259" key="5">
    <source>
        <dbReference type="Pfam" id="PF02852"/>
    </source>
</evidence>
<dbReference type="InterPro" id="IPR016156">
    <property type="entry name" value="FAD/NAD-linked_Rdtase_dimer_sf"/>
</dbReference>
<keyword evidence="4" id="KW-0274">FAD</keyword>
<reference evidence="8" key="1">
    <citation type="journal article" date="2019" name="Int. J. Syst. Evol. Microbiol.">
        <title>The Global Catalogue of Microorganisms (GCM) 10K type strain sequencing project: providing services to taxonomists for standard genome sequencing and annotation.</title>
        <authorList>
            <consortium name="The Broad Institute Genomics Platform"/>
            <consortium name="The Broad Institute Genome Sequencing Center for Infectious Disease"/>
            <person name="Wu L."/>
            <person name="Ma J."/>
        </authorList>
    </citation>
    <scope>NUCLEOTIDE SEQUENCE [LARGE SCALE GENOMIC DNA]</scope>
    <source>
        <strain evidence="8">CGMCC 1.10759</strain>
    </source>
</reference>
<dbReference type="Gene3D" id="3.30.390.30">
    <property type="match status" value="1"/>
</dbReference>
<gene>
    <name evidence="7" type="ORF">ACFPN2_19265</name>
</gene>
<dbReference type="EMBL" id="JBHSDU010000003">
    <property type="protein sequence ID" value="MFC4311247.1"/>
    <property type="molecule type" value="Genomic_DNA"/>
</dbReference>
<comment type="cofactor">
    <cofactor evidence="1">
        <name>FAD</name>
        <dbReference type="ChEBI" id="CHEBI:57692"/>
    </cofactor>
</comment>
<sequence length="467" mass="50035">MLTSDVIVIGAGPSGVLAALRAAELGARTTLITRGEFGGMAANDGPVPVRTLAQAARLLRGARVLDRFGISTSAPVLDYSRLLERVRTVVEEARRHSSFRSDIDRLGVTLVEQAGDARFVDAHTVETQSGLRMQAEKIILCAGGTNRRLSVPGAELTATHSDAWTLSEVPQSILVIGAGMTGAQVASIFHAFGSQIALFQRASRILPSEDEDVSIAVANAFRESGMVVREGFGEIDSFERVSGGIQMNFSRGAEKESVQAQLVVVTIGWVADVRGLNLPAAGVQTDARGYVAVDDCQRTSTSHIFAAGDITGRWMLVPQAIQDGWVAATNAVRDTSESLDNVVCPTGGFTDPEYASVGLTETKARETHDIVSAVVRFDTTTRTIVDDRTEGFCKLLVERGTRQILGCHVVGERAVEIVQIVAIAMSSDLRVDELVRIPLSFPTYTGILVRAAYRAIDQFGLPVPPRC</sequence>
<organism evidence="7 8">
    <name type="scientific">Steroidobacter flavus</name>
    <dbReference type="NCBI Taxonomy" id="1842136"/>
    <lineage>
        <taxon>Bacteria</taxon>
        <taxon>Pseudomonadati</taxon>
        <taxon>Pseudomonadota</taxon>
        <taxon>Gammaproteobacteria</taxon>
        <taxon>Steroidobacterales</taxon>
        <taxon>Steroidobacteraceae</taxon>
        <taxon>Steroidobacter</taxon>
    </lineage>
</organism>
<evidence type="ECO:0000256" key="2">
    <source>
        <dbReference type="ARBA" id="ARBA00007532"/>
    </source>
</evidence>
<dbReference type="InterPro" id="IPR036188">
    <property type="entry name" value="FAD/NAD-bd_sf"/>
</dbReference>
<dbReference type="PANTHER" id="PTHR43014">
    <property type="entry name" value="MERCURIC REDUCTASE"/>
    <property type="match status" value="1"/>
</dbReference>
<evidence type="ECO:0000259" key="6">
    <source>
        <dbReference type="Pfam" id="PF07992"/>
    </source>
</evidence>
<comment type="similarity">
    <text evidence="2">Belongs to the class-I pyridine nucleotide-disulfide oxidoreductase family.</text>
</comment>
<keyword evidence="3" id="KW-0285">Flavoprotein</keyword>
<protein>
    <submittedName>
        <fullName evidence="7">Dihydrolipoyl dehydrogenase family protein</fullName>
        <ecNumber evidence="7">1.-.-.-</ecNumber>
    </submittedName>
</protein>
<evidence type="ECO:0000313" key="8">
    <source>
        <dbReference type="Proteomes" id="UP001595904"/>
    </source>
</evidence>
<dbReference type="GO" id="GO:0016491">
    <property type="term" value="F:oxidoreductase activity"/>
    <property type="evidence" value="ECO:0007669"/>
    <property type="project" value="UniProtKB-KW"/>
</dbReference>
<dbReference type="Proteomes" id="UP001595904">
    <property type="component" value="Unassembled WGS sequence"/>
</dbReference>
<dbReference type="Pfam" id="PF07992">
    <property type="entry name" value="Pyr_redox_2"/>
    <property type="match status" value="1"/>
</dbReference>
<dbReference type="InterPro" id="IPR023753">
    <property type="entry name" value="FAD/NAD-binding_dom"/>
</dbReference>
<dbReference type="EC" id="1.-.-.-" evidence="7"/>
<evidence type="ECO:0000256" key="3">
    <source>
        <dbReference type="ARBA" id="ARBA00022630"/>
    </source>
</evidence>
<dbReference type="SUPFAM" id="SSF51905">
    <property type="entry name" value="FAD/NAD(P)-binding domain"/>
    <property type="match status" value="1"/>
</dbReference>